<accession>B8HEE6</accession>
<evidence type="ECO:0000313" key="3">
    <source>
        <dbReference type="Proteomes" id="UP000002505"/>
    </source>
</evidence>
<keyword evidence="3" id="KW-1185">Reference proteome</keyword>
<dbReference type="AlphaFoldDB" id="B8HEE6"/>
<evidence type="ECO:0000313" key="2">
    <source>
        <dbReference type="EMBL" id="ACL40891.1"/>
    </source>
</evidence>
<dbReference type="Gene3D" id="3.40.50.1110">
    <property type="entry name" value="SGNH hydrolase"/>
    <property type="match status" value="1"/>
</dbReference>
<dbReference type="InterPro" id="IPR013830">
    <property type="entry name" value="SGNH_hydro"/>
</dbReference>
<organism evidence="2 3">
    <name type="scientific">Pseudarthrobacter chlorophenolicus (strain ATCC 700700 / DSM 12829 / CIP 107037 / JCM 12360 / KCTC 9906 / NCIMB 13794 / A6)</name>
    <name type="common">Arthrobacter chlorophenolicus</name>
    <dbReference type="NCBI Taxonomy" id="452863"/>
    <lineage>
        <taxon>Bacteria</taxon>
        <taxon>Bacillati</taxon>
        <taxon>Actinomycetota</taxon>
        <taxon>Actinomycetes</taxon>
        <taxon>Micrococcales</taxon>
        <taxon>Micrococcaceae</taxon>
        <taxon>Pseudarthrobacter</taxon>
    </lineage>
</organism>
<dbReference type="SUPFAM" id="SSF52266">
    <property type="entry name" value="SGNH hydrolase"/>
    <property type="match status" value="1"/>
</dbReference>
<dbReference type="EMBL" id="CP001341">
    <property type="protein sequence ID" value="ACL40891.1"/>
    <property type="molecule type" value="Genomic_DNA"/>
</dbReference>
<protein>
    <recommendedName>
        <fullName evidence="1">SGNH hydrolase-type esterase domain-containing protein</fullName>
    </recommendedName>
</protein>
<dbReference type="eggNOG" id="COG2755">
    <property type="taxonomic scope" value="Bacteria"/>
</dbReference>
<proteinExistence type="predicted"/>
<sequence length="424" mass="45819">MLALNTVNAAPADATTPASLSIPSWGTTTRSYNEALDAYNLRPNNLSRWRAARTRAAAGLGTGHITTFLDSITATQGVPGVSEPKYANAWYGRLNRMLEASYGRAGSGIVVPWDRWYDKPAEDARLTMTGTVTKHTFGPHQLGCIRWLNGGGGNFVEFTDTCTEFVLYMVNGGSRPRVQVDGGPVKFIAGNPNTDVAQTDYDPEPGYQKTATGSTGQIVTRVPAGPFAPHTIRIYAPTNNTSYAYLIGIEGRTGAAGIRVSNLARSGLKMAEFIRDDSAAYLSGLPTSLDMPKADLAIMLLGMNDYQAHRDIPTFKANVTTVVQRQKSSEAFRANGDVLLVTCPQPNYSYPIPADGVLTPPLAEYYTALYEVADEQDIPLLDLANRWKDFATSNALGYFADPLHPNNLGSEEIATAIHNVLMAV</sequence>
<gene>
    <name evidence="2" type="ordered locus">Achl_2928</name>
</gene>
<dbReference type="Pfam" id="PF13472">
    <property type="entry name" value="Lipase_GDSL_2"/>
    <property type="match status" value="1"/>
</dbReference>
<dbReference type="Proteomes" id="UP000002505">
    <property type="component" value="Chromosome"/>
</dbReference>
<dbReference type="HOGENOM" id="CLU_646627_0_0_11"/>
<evidence type="ECO:0000259" key="1">
    <source>
        <dbReference type="Pfam" id="PF13472"/>
    </source>
</evidence>
<reference evidence="2" key="1">
    <citation type="submission" date="2009-01" db="EMBL/GenBank/DDBJ databases">
        <title>Complete sequence of chromosome of Arthrobacter chlorophenolicus A6.</title>
        <authorList>
            <consortium name="US DOE Joint Genome Institute"/>
            <person name="Lucas S."/>
            <person name="Copeland A."/>
            <person name="Lapidus A."/>
            <person name="Glavina del Rio T."/>
            <person name="Tice H."/>
            <person name="Bruce D."/>
            <person name="Goodwin L."/>
            <person name="Pitluck S."/>
            <person name="Goltsman E."/>
            <person name="Clum A."/>
            <person name="Larimer F."/>
            <person name="Land M."/>
            <person name="Hauser L."/>
            <person name="Kyrpides N."/>
            <person name="Mikhailova N."/>
            <person name="Jansson J."/>
            <person name="Richardson P."/>
        </authorList>
    </citation>
    <scope>NUCLEOTIDE SEQUENCE [LARGE SCALE GENOMIC DNA]</scope>
    <source>
        <strain evidence="2">A6</strain>
    </source>
</reference>
<dbReference type="InterPro" id="IPR036514">
    <property type="entry name" value="SGNH_hydro_sf"/>
</dbReference>
<feature type="domain" description="SGNH hydrolase-type esterase" evidence="1">
    <location>
        <begin position="258"/>
        <end position="410"/>
    </location>
</feature>
<dbReference type="KEGG" id="ach:Achl_2928"/>
<name>B8HEE6_PSECP</name>